<feature type="region of interest" description="Disordered" evidence="1">
    <location>
        <begin position="38"/>
        <end position="62"/>
    </location>
</feature>
<organism evidence="2 3">
    <name type="scientific">Glarea lozoyensis (strain ATCC 20868 / MF5171)</name>
    <dbReference type="NCBI Taxonomy" id="1116229"/>
    <lineage>
        <taxon>Eukaryota</taxon>
        <taxon>Fungi</taxon>
        <taxon>Dikarya</taxon>
        <taxon>Ascomycota</taxon>
        <taxon>Pezizomycotina</taxon>
        <taxon>Leotiomycetes</taxon>
        <taxon>Helotiales</taxon>
        <taxon>Helotiaceae</taxon>
        <taxon>Glarea</taxon>
    </lineage>
</organism>
<dbReference type="RefSeq" id="XP_008088640.1">
    <property type="nucleotide sequence ID" value="XM_008090449.1"/>
</dbReference>
<proteinExistence type="predicted"/>
<sequence length="82" mass="8996">MHAARPVNSSFKYAYAHMRASEGVDSVRRVEATMVSGNGLYKSPERAKSRSEGDRPETGPALRGGFRYVAIAVHKTLQEAET</sequence>
<dbReference type="EMBL" id="KE145373">
    <property type="protein sequence ID" value="EPE24552.1"/>
    <property type="molecule type" value="Genomic_DNA"/>
</dbReference>
<accession>S3CDE2</accession>
<gene>
    <name evidence="2" type="ORF">GLAREA_08404</name>
</gene>
<dbReference type="GeneID" id="19467453"/>
<dbReference type="HOGENOM" id="CLU_2558479_0_0_1"/>
<protein>
    <submittedName>
        <fullName evidence="2">Uncharacterized protein</fullName>
    </submittedName>
</protein>
<name>S3CDE2_GLAL2</name>
<dbReference type="KEGG" id="glz:GLAREA_08404"/>
<evidence type="ECO:0000256" key="1">
    <source>
        <dbReference type="SAM" id="MobiDB-lite"/>
    </source>
</evidence>
<keyword evidence="3" id="KW-1185">Reference proteome</keyword>
<dbReference type="AlphaFoldDB" id="S3CDE2"/>
<dbReference type="Proteomes" id="UP000016922">
    <property type="component" value="Unassembled WGS sequence"/>
</dbReference>
<reference evidence="2 3" key="1">
    <citation type="journal article" date="2013" name="BMC Genomics">
        <title>Genomics-driven discovery of the pneumocandin biosynthetic gene cluster in the fungus Glarea lozoyensis.</title>
        <authorList>
            <person name="Chen L."/>
            <person name="Yue Q."/>
            <person name="Zhang X."/>
            <person name="Xiang M."/>
            <person name="Wang C."/>
            <person name="Li S."/>
            <person name="Che Y."/>
            <person name="Ortiz-Lopez F.J."/>
            <person name="Bills G.F."/>
            <person name="Liu X."/>
            <person name="An Z."/>
        </authorList>
    </citation>
    <scope>NUCLEOTIDE SEQUENCE [LARGE SCALE GENOMIC DNA]</scope>
    <source>
        <strain evidence="3">ATCC 20868 / MF5171</strain>
    </source>
</reference>
<evidence type="ECO:0000313" key="2">
    <source>
        <dbReference type="EMBL" id="EPE24552.1"/>
    </source>
</evidence>
<evidence type="ECO:0000313" key="3">
    <source>
        <dbReference type="Proteomes" id="UP000016922"/>
    </source>
</evidence>
<feature type="compositionally biased region" description="Basic and acidic residues" evidence="1">
    <location>
        <begin position="43"/>
        <end position="57"/>
    </location>
</feature>